<keyword evidence="4" id="KW-1185">Reference proteome</keyword>
<reference evidence="3" key="1">
    <citation type="submission" date="2022-03" db="EMBL/GenBank/DDBJ databases">
        <title>A functionally conserved STORR gene fusion in Papaver species that diverged 16.8 million years ago.</title>
        <authorList>
            <person name="Catania T."/>
        </authorList>
    </citation>
    <scope>NUCLEOTIDE SEQUENCE</scope>
    <source>
        <strain evidence="3">S-191538</strain>
    </source>
</reference>
<evidence type="ECO:0000259" key="2">
    <source>
        <dbReference type="Pfam" id="PF23324"/>
    </source>
</evidence>
<evidence type="ECO:0000313" key="3">
    <source>
        <dbReference type="EMBL" id="MCL7031997.1"/>
    </source>
</evidence>
<evidence type="ECO:0000313" key="4">
    <source>
        <dbReference type="Proteomes" id="UP001177140"/>
    </source>
</evidence>
<dbReference type="InterPro" id="IPR055513">
    <property type="entry name" value="DUF7086"/>
</dbReference>
<comment type="caution">
    <text evidence="3">The sequence shown here is derived from an EMBL/GenBank/DDBJ whole genome shotgun (WGS) entry which is preliminary data.</text>
</comment>
<dbReference type="PANTHER" id="PTHR34272">
    <property type="entry name" value="EXPRESSED PROTEIN"/>
    <property type="match status" value="1"/>
</dbReference>
<sequence>MDEDRENPMNHGGINEEDIELTLYTQPSAPLPHHHHQQQRHDHQQQQQVNDITNTILRIPVARPRVMKKKKQVLDKNKDLIIPPYEWATDKRAKIHTLGYLLSRNMRRISGDVQCKKCSNVFNIEFDLETKFIEISQYLTLNKELLADRAPEHWMNSRLQSCGSCSQANCLKPLINQKKKQINWLFLFLGQMLGCCSLAQLKYYCKYTANHRTGAKDRLVFLAYLGMCQQLQPANPNFCLGL</sequence>
<feature type="domain" description="DUF7086" evidence="2">
    <location>
        <begin position="99"/>
        <end position="231"/>
    </location>
</feature>
<protein>
    <recommendedName>
        <fullName evidence="2">DUF7086 domain-containing protein</fullName>
    </recommendedName>
</protein>
<proteinExistence type="predicted"/>
<dbReference type="EMBL" id="JAJJMA010118291">
    <property type="protein sequence ID" value="MCL7031997.1"/>
    <property type="molecule type" value="Genomic_DNA"/>
</dbReference>
<organism evidence="3 4">
    <name type="scientific">Papaver nudicaule</name>
    <name type="common">Iceland poppy</name>
    <dbReference type="NCBI Taxonomy" id="74823"/>
    <lineage>
        <taxon>Eukaryota</taxon>
        <taxon>Viridiplantae</taxon>
        <taxon>Streptophyta</taxon>
        <taxon>Embryophyta</taxon>
        <taxon>Tracheophyta</taxon>
        <taxon>Spermatophyta</taxon>
        <taxon>Magnoliopsida</taxon>
        <taxon>Ranunculales</taxon>
        <taxon>Papaveraceae</taxon>
        <taxon>Papaveroideae</taxon>
        <taxon>Papaver</taxon>
    </lineage>
</organism>
<dbReference type="Pfam" id="PF23324">
    <property type="entry name" value="DUF7086"/>
    <property type="match status" value="1"/>
</dbReference>
<dbReference type="PANTHER" id="PTHR34272:SF1">
    <property type="entry name" value="EXPRESSED PROTEIN"/>
    <property type="match status" value="1"/>
</dbReference>
<evidence type="ECO:0000256" key="1">
    <source>
        <dbReference type="SAM" id="MobiDB-lite"/>
    </source>
</evidence>
<accession>A0AA41V4U5</accession>
<dbReference type="AlphaFoldDB" id="A0AA41V4U5"/>
<gene>
    <name evidence="3" type="ORF">MKW94_001265</name>
</gene>
<name>A0AA41V4U5_PAPNU</name>
<feature type="region of interest" description="Disordered" evidence="1">
    <location>
        <begin position="27"/>
        <end position="48"/>
    </location>
</feature>
<dbReference type="Proteomes" id="UP001177140">
    <property type="component" value="Unassembled WGS sequence"/>
</dbReference>